<dbReference type="STRING" id="93064.BRX40_17405"/>
<dbReference type="KEGG" id="skr:BRX40_17405"/>
<evidence type="ECO:0008006" key="4">
    <source>
        <dbReference type="Google" id="ProtNLM"/>
    </source>
</evidence>
<dbReference type="EMBL" id="CP018820">
    <property type="protein sequence ID" value="APR53947.1"/>
    <property type="molecule type" value="Genomic_DNA"/>
</dbReference>
<dbReference type="Proteomes" id="UP000185161">
    <property type="component" value="Chromosome"/>
</dbReference>
<feature type="region of interest" description="Disordered" evidence="1">
    <location>
        <begin position="1265"/>
        <end position="1293"/>
    </location>
</feature>
<organism evidence="2 3">
    <name type="scientific">Sphingomonas koreensis</name>
    <dbReference type="NCBI Taxonomy" id="93064"/>
    <lineage>
        <taxon>Bacteria</taxon>
        <taxon>Pseudomonadati</taxon>
        <taxon>Pseudomonadota</taxon>
        <taxon>Alphaproteobacteria</taxon>
        <taxon>Sphingomonadales</taxon>
        <taxon>Sphingomonadaceae</taxon>
        <taxon>Sphingomonas</taxon>
    </lineage>
</organism>
<accession>A0A1L6JDN9</accession>
<sequence length="1383" mass="146768">MPSVPVFEQQAGSRIFALSTSAQAGVPGFWAGYCAAPGSSLSGTLSTTQIWQDKGGTYLVLGTTPADWAVFLSGFDALRPNLAPPEQLRLLWIENPDAPMIQWRLTVLQAQAQSSGATITWRTIRATGFRLGYYGLEIAGLGALTQIADNAGGGIAFAGGGAFLGPYGDAAFTADTLAMPFDGAAVASLTGQFTVPAAPAGENAESIWNQFGIGLCYAAPPLALDSEATPQQIAVQNATRLLFQSVFDGQPTAISAALVFDPLNPLAGARTHVSLAPEIGDETPALASFLRTTLGYPVTLTPLAAAGGAPDARFVFGAAPVQGSSRDDGILYHLSPDGAFQIGVVPPEGGSAAPYQLLTGLSGLEYVEISADSHQIVFAGDHPAFAIPAGGGAPDAPTVAEALNDTATTSHAAILPVGSASDAVYFAQPRQAPIFSGKSQIAANFLDFNPMPAATLTASGTPPVFPFGAYAGLSSGSTALAEELENASIAPYRHFQIDTHYGERAKARHALAAGKEPPSFGPLRRVRDEADPLGVTPQGLVVELTPDYQDYDGVYIANMPNTDYPRLDFTVVTGNFKSALQSNQLFFVAANPDVLMQATSVRYELLETALNTALLLAKGVPQSIVTAVYAALSGKSQPFDTEADFVACIGKAATPTYLPVYLAMAGLLQAQMDGWTFQVSPRAWRPWRLGLDEGGPNRELEATVNSPTMMLAKFCSRSLSDLVADSSSWLWPEVAVPPIAGGTIGQTQRLILDIFASAATAEAGSPYRRFFDDVVDNSAWNGFLFLNAPVDIAEMPADLLFLTAGIDTERFYAHHLGLSQTPFVVAGTQPTLQNTAAFGLIDYNDPVDLYSEETVAFDFKTLQLRASFANSALTDFSAKAELLANRLFSDFLTKAQTEHGNNLVLDGGYQRVGTVAVYSFVLEGLNSYGTRASVLSTIDVSTVALQTRSAGSTAGQLVTDFTLSGTLQFGAPQAFDLYSFGPERVAEGVPTDSTVGLRYSGLVVSMQFALGGDAASKQFRVDEGNLSFDLANSSVRAQSLVGHFPLALNGLVAVLPTEDQEGQSDTATGTSPEDVGFTSVSAPLEQTPLAAPWYGLRFTLDLGTLGALLGSVGIGVEVLAAWQPGAEPKSTPPQYLGLKIDTGPAEGVQWPLQGVLSLGFRNFQFLTYIDENDALVYLLRLHQFTLSVLGLLNFPPGNNDIVLFGNPDQSGSSKLGWYAAYAKDTKEEEKTQARPGRVRLAAPAGGEVEPAPPPLRRQEKLRQLRNARSGRRSRGDHNDQGQQDRSDHARRGSGLGYLCRDLYGHQDHRDRASRSRFGTCQGRGRRPVGRLSREAAHVDDQAADRLFLAVPQRQRSHQSGAGSSCLLRSARHQEAQEADPGDR</sequence>
<dbReference type="GeneID" id="44134335"/>
<dbReference type="RefSeq" id="WP_075152459.1">
    <property type="nucleotide sequence ID" value="NZ_CP018820.1"/>
</dbReference>
<gene>
    <name evidence="2" type="ORF">BRX40_17405</name>
</gene>
<proteinExistence type="predicted"/>
<evidence type="ECO:0000313" key="2">
    <source>
        <dbReference type="EMBL" id="APR53947.1"/>
    </source>
</evidence>
<evidence type="ECO:0000256" key="1">
    <source>
        <dbReference type="SAM" id="MobiDB-lite"/>
    </source>
</evidence>
<name>A0A1L6JDN9_9SPHN</name>
<evidence type="ECO:0000313" key="3">
    <source>
        <dbReference type="Proteomes" id="UP000185161"/>
    </source>
</evidence>
<protein>
    <recommendedName>
        <fullName evidence="4">Hemagglutinin protein</fullName>
    </recommendedName>
</protein>
<feature type="region of interest" description="Disordered" evidence="1">
    <location>
        <begin position="1351"/>
        <end position="1383"/>
    </location>
</feature>
<keyword evidence="3" id="KW-1185">Reference proteome</keyword>
<reference evidence="3" key="1">
    <citation type="submission" date="2016-12" db="EMBL/GenBank/DDBJ databases">
        <title>Whole genome sequencing of Sphingomonas sp. ABOJV.</title>
        <authorList>
            <person name="Conlan S."/>
            <person name="Thomas P.J."/>
            <person name="Mullikin J."/>
            <person name="Palmore T.N."/>
            <person name="Frank K.M."/>
            <person name="Segre J.A."/>
        </authorList>
    </citation>
    <scope>NUCLEOTIDE SEQUENCE [LARGE SCALE GENOMIC DNA]</scope>
    <source>
        <strain evidence="3">ABOJV</strain>
    </source>
</reference>
<feature type="compositionally biased region" description="Basic and acidic residues" evidence="1">
    <location>
        <begin position="1273"/>
        <end position="1290"/>
    </location>
</feature>
<feature type="compositionally biased region" description="Basic and acidic residues" evidence="1">
    <location>
        <begin position="1371"/>
        <end position="1383"/>
    </location>
</feature>
<feature type="region of interest" description="Disordered" evidence="1">
    <location>
        <begin position="1308"/>
        <end position="1332"/>
    </location>
</feature>